<dbReference type="InterPro" id="IPR020546">
    <property type="entry name" value="ATP_synth_F1_dsu/esu_N"/>
</dbReference>
<dbReference type="Pfam" id="PF02823">
    <property type="entry name" value="ATP-synt_DE_N"/>
    <property type="match status" value="1"/>
</dbReference>
<evidence type="ECO:0000259" key="12">
    <source>
        <dbReference type="Pfam" id="PF02823"/>
    </source>
</evidence>
<evidence type="ECO:0000313" key="13">
    <source>
        <dbReference type="EMBL" id="HIS65289.1"/>
    </source>
</evidence>
<dbReference type="Gene3D" id="2.60.15.10">
    <property type="entry name" value="F0F1 ATP synthase delta/epsilon subunit, N-terminal"/>
    <property type="match status" value="1"/>
</dbReference>
<dbReference type="GO" id="GO:0045259">
    <property type="term" value="C:proton-transporting ATP synthase complex"/>
    <property type="evidence" value="ECO:0007669"/>
    <property type="project" value="UniProtKB-KW"/>
</dbReference>
<comment type="caution">
    <text evidence="13">The sequence shown here is derived from an EMBL/GenBank/DDBJ whole genome shotgun (WGS) entry which is preliminary data.</text>
</comment>
<evidence type="ECO:0000259" key="11">
    <source>
        <dbReference type="Pfam" id="PF00401"/>
    </source>
</evidence>
<comment type="function">
    <text evidence="9">Produces ATP from ADP in the presence of a proton gradient across the membrane.</text>
</comment>
<evidence type="ECO:0000313" key="14">
    <source>
        <dbReference type="Proteomes" id="UP000886741"/>
    </source>
</evidence>
<name>A0A9D1JUI6_9FIRM</name>
<dbReference type="InterPro" id="IPR036771">
    <property type="entry name" value="ATPsynth_dsu/esu_N"/>
</dbReference>
<evidence type="ECO:0000256" key="4">
    <source>
        <dbReference type="ARBA" id="ARBA00022475"/>
    </source>
</evidence>
<evidence type="ECO:0000256" key="1">
    <source>
        <dbReference type="ARBA" id="ARBA00004202"/>
    </source>
</evidence>
<keyword evidence="6 9" id="KW-0472">Membrane</keyword>
<dbReference type="InterPro" id="IPR036794">
    <property type="entry name" value="ATP_F1_dsu/esu_C_sf"/>
</dbReference>
<organism evidence="13 14">
    <name type="scientific">Candidatus Avoscillospira avistercoris</name>
    <dbReference type="NCBI Taxonomy" id="2840707"/>
    <lineage>
        <taxon>Bacteria</taxon>
        <taxon>Bacillati</taxon>
        <taxon>Bacillota</taxon>
        <taxon>Clostridia</taxon>
        <taxon>Eubacteriales</taxon>
        <taxon>Oscillospiraceae</taxon>
        <taxon>Oscillospiraceae incertae sedis</taxon>
        <taxon>Candidatus Avoscillospira</taxon>
    </lineage>
</organism>
<dbReference type="PANTHER" id="PTHR13822">
    <property type="entry name" value="ATP SYNTHASE DELTA/EPSILON CHAIN"/>
    <property type="match status" value="1"/>
</dbReference>
<dbReference type="GO" id="GO:0005886">
    <property type="term" value="C:plasma membrane"/>
    <property type="evidence" value="ECO:0007669"/>
    <property type="project" value="UniProtKB-SubCell"/>
</dbReference>
<evidence type="ECO:0000256" key="10">
    <source>
        <dbReference type="RuleBase" id="RU003656"/>
    </source>
</evidence>
<dbReference type="InterPro" id="IPR001469">
    <property type="entry name" value="ATP_synth_F1_dsu/esu"/>
</dbReference>
<dbReference type="GO" id="GO:0046933">
    <property type="term" value="F:proton-transporting ATP synthase activity, rotational mechanism"/>
    <property type="evidence" value="ECO:0007669"/>
    <property type="project" value="UniProtKB-UniRule"/>
</dbReference>
<protein>
    <recommendedName>
        <fullName evidence="9">ATP synthase epsilon chain</fullName>
    </recommendedName>
    <alternativeName>
        <fullName evidence="9">ATP synthase F1 sector epsilon subunit</fullName>
    </alternativeName>
    <alternativeName>
        <fullName evidence="9">F-ATPase epsilon subunit</fullName>
    </alternativeName>
</protein>
<evidence type="ECO:0000256" key="2">
    <source>
        <dbReference type="ARBA" id="ARBA00005712"/>
    </source>
</evidence>
<comment type="subunit">
    <text evidence="9 10">F-type ATPases have 2 components, CF(1) - the catalytic core - and CF(0) - the membrane proton channel. CF(1) has five subunits: alpha(3), beta(3), gamma(1), delta(1), epsilon(1). CF(0) has three main subunits: a, b and c.</text>
</comment>
<dbReference type="GO" id="GO:0005524">
    <property type="term" value="F:ATP binding"/>
    <property type="evidence" value="ECO:0007669"/>
    <property type="project" value="UniProtKB-UniRule"/>
</dbReference>
<keyword evidence="4 9" id="KW-1003">Cell membrane</keyword>
<keyword evidence="5 9" id="KW-0406">Ion transport</keyword>
<dbReference type="PANTHER" id="PTHR13822:SF10">
    <property type="entry name" value="ATP SYNTHASE EPSILON CHAIN, CHLOROPLASTIC"/>
    <property type="match status" value="1"/>
</dbReference>
<dbReference type="Pfam" id="PF00401">
    <property type="entry name" value="ATP-synt_DE"/>
    <property type="match status" value="1"/>
</dbReference>
<keyword evidence="7 9" id="KW-0139">CF(1)</keyword>
<gene>
    <name evidence="9 13" type="primary">atpC</name>
    <name evidence="13" type="ORF">IAA83_07970</name>
</gene>
<dbReference type="NCBIfam" id="TIGR01216">
    <property type="entry name" value="ATP_synt_epsi"/>
    <property type="match status" value="1"/>
</dbReference>
<comment type="subcellular location">
    <subcellularLocation>
        <location evidence="1 9">Cell membrane</location>
        <topology evidence="1 9">Peripheral membrane protein</topology>
    </subcellularLocation>
</comment>
<reference evidence="13" key="2">
    <citation type="journal article" date="2021" name="PeerJ">
        <title>Extensive microbial diversity within the chicken gut microbiome revealed by metagenomics and culture.</title>
        <authorList>
            <person name="Gilroy R."/>
            <person name="Ravi A."/>
            <person name="Getino M."/>
            <person name="Pursley I."/>
            <person name="Horton D.L."/>
            <person name="Alikhan N.F."/>
            <person name="Baker D."/>
            <person name="Gharbi K."/>
            <person name="Hall N."/>
            <person name="Watson M."/>
            <person name="Adriaenssens E.M."/>
            <person name="Foster-Nyarko E."/>
            <person name="Jarju S."/>
            <person name="Secka A."/>
            <person name="Antonio M."/>
            <person name="Oren A."/>
            <person name="Chaudhuri R.R."/>
            <person name="La Ragione R."/>
            <person name="Hildebrand F."/>
            <person name="Pallen M.J."/>
        </authorList>
    </citation>
    <scope>NUCLEOTIDE SEQUENCE</scope>
    <source>
        <strain evidence="13">ChiBcec16-1751</strain>
    </source>
</reference>
<reference evidence="13" key="1">
    <citation type="submission" date="2020-10" db="EMBL/GenBank/DDBJ databases">
        <authorList>
            <person name="Gilroy R."/>
        </authorList>
    </citation>
    <scope>NUCLEOTIDE SEQUENCE</scope>
    <source>
        <strain evidence="13">ChiBcec16-1751</strain>
    </source>
</reference>
<dbReference type="AlphaFoldDB" id="A0A9D1JUI6"/>
<feature type="domain" description="ATP synthase epsilon subunit C-terminal" evidence="11">
    <location>
        <begin position="88"/>
        <end position="130"/>
    </location>
</feature>
<accession>A0A9D1JUI6</accession>
<keyword evidence="9" id="KW-0375">Hydrogen ion transport</keyword>
<comment type="similarity">
    <text evidence="2 9 10">Belongs to the ATPase epsilon chain family.</text>
</comment>
<dbReference type="Proteomes" id="UP000886741">
    <property type="component" value="Unassembled WGS sequence"/>
</dbReference>
<evidence type="ECO:0000256" key="3">
    <source>
        <dbReference type="ARBA" id="ARBA00022448"/>
    </source>
</evidence>
<keyword evidence="3 9" id="KW-0813">Transport</keyword>
<dbReference type="SUPFAM" id="SSF46604">
    <property type="entry name" value="Epsilon subunit of F1F0-ATP synthase C-terminal domain"/>
    <property type="match status" value="1"/>
</dbReference>
<evidence type="ECO:0000256" key="6">
    <source>
        <dbReference type="ARBA" id="ARBA00023136"/>
    </source>
</evidence>
<evidence type="ECO:0000256" key="7">
    <source>
        <dbReference type="ARBA" id="ARBA00023196"/>
    </source>
</evidence>
<evidence type="ECO:0000256" key="5">
    <source>
        <dbReference type="ARBA" id="ARBA00023065"/>
    </source>
</evidence>
<keyword evidence="8 9" id="KW-0066">ATP synthesis</keyword>
<proteinExistence type="inferred from homology"/>
<dbReference type="EMBL" id="DVJJ01000118">
    <property type="protein sequence ID" value="HIS65289.1"/>
    <property type="molecule type" value="Genomic_DNA"/>
</dbReference>
<dbReference type="InterPro" id="IPR020547">
    <property type="entry name" value="ATP_synth_F1_esu_C"/>
</dbReference>
<dbReference type="CDD" id="cd12152">
    <property type="entry name" value="F1-ATPase_delta"/>
    <property type="match status" value="1"/>
</dbReference>
<sequence length="139" mass="15841">MADNTFSLDILTPERHFYSGPVEALTFTADDGEWTVLKGHAPMIVVLRPGTVQIKADGQWKKAINSEGYMEVSHKGVVLFAQTCDWPEEIDRMEEERARKRAQEALRQSHSQAEFRANQIMLARAMARLRNSRNPVNLD</sequence>
<dbReference type="SUPFAM" id="SSF51344">
    <property type="entry name" value="Epsilon subunit of F1F0-ATP synthase N-terminal domain"/>
    <property type="match status" value="1"/>
</dbReference>
<feature type="domain" description="ATP synthase F1 complex delta/epsilon subunit N-terminal" evidence="12">
    <location>
        <begin position="6"/>
        <end position="83"/>
    </location>
</feature>
<dbReference type="HAMAP" id="MF_00530">
    <property type="entry name" value="ATP_synth_epsil_bac"/>
    <property type="match status" value="1"/>
</dbReference>
<evidence type="ECO:0000256" key="9">
    <source>
        <dbReference type="HAMAP-Rule" id="MF_00530"/>
    </source>
</evidence>
<evidence type="ECO:0000256" key="8">
    <source>
        <dbReference type="ARBA" id="ARBA00023310"/>
    </source>
</evidence>